<dbReference type="Proteomes" id="UP000800094">
    <property type="component" value="Unassembled WGS sequence"/>
</dbReference>
<dbReference type="InterPro" id="IPR001972">
    <property type="entry name" value="Stomatin_HflK_fam"/>
</dbReference>
<dbReference type="OrthoDB" id="2105077at2759"/>
<gene>
    <name evidence="4" type="ORF">BU26DRAFT_533364</name>
</gene>
<dbReference type="InterPro" id="IPR036013">
    <property type="entry name" value="Band_7/SPFH_dom_sf"/>
</dbReference>
<feature type="region of interest" description="Disordered" evidence="2">
    <location>
        <begin position="1"/>
        <end position="34"/>
    </location>
</feature>
<dbReference type="EMBL" id="ML987202">
    <property type="protein sequence ID" value="KAF2244660.1"/>
    <property type="molecule type" value="Genomic_DNA"/>
</dbReference>
<reference evidence="4" key="1">
    <citation type="journal article" date="2020" name="Stud. Mycol.">
        <title>101 Dothideomycetes genomes: a test case for predicting lifestyles and emergence of pathogens.</title>
        <authorList>
            <person name="Haridas S."/>
            <person name="Albert R."/>
            <person name="Binder M."/>
            <person name="Bloem J."/>
            <person name="Labutti K."/>
            <person name="Salamov A."/>
            <person name="Andreopoulos B."/>
            <person name="Baker S."/>
            <person name="Barry K."/>
            <person name="Bills G."/>
            <person name="Bluhm B."/>
            <person name="Cannon C."/>
            <person name="Castanera R."/>
            <person name="Culley D."/>
            <person name="Daum C."/>
            <person name="Ezra D."/>
            <person name="Gonzalez J."/>
            <person name="Henrissat B."/>
            <person name="Kuo A."/>
            <person name="Liang C."/>
            <person name="Lipzen A."/>
            <person name="Lutzoni F."/>
            <person name="Magnuson J."/>
            <person name="Mondo S."/>
            <person name="Nolan M."/>
            <person name="Ohm R."/>
            <person name="Pangilinan J."/>
            <person name="Park H.-J."/>
            <person name="Ramirez L."/>
            <person name="Alfaro M."/>
            <person name="Sun H."/>
            <person name="Tritt A."/>
            <person name="Yoshinaga Y."/>
            <person name="Zwiers L.-H."/>
            <person name="Turgeon B."/>
            <person name="Goodwin S."/>
            <person name="Spatafora J."/>
            <person name="Crous P."/>
            <person name="Grigoriev I."/>
        </authorList>
    </citation>
    <scope>NUCLEOTIDE SEQUENCE</scope>
    <source>
        <strain evidence="4">CBS 122368</strain>
    </source>
</reference>
<dbReference type="CDD" id="cd13437">
    <property type="entry name" value="SPFH_alloslipin"/>
    <property type="match status" value="1"/>
</dbReference>
<protein>
    <submittedName>
        <fullName evidence="4">Stomatin family protein-like protein</fullName>
    </submittedName>
</protein>
<accession>A0A6A6I4Z4</accession>
<evidence type="ECO:0000259" key="3">
    <source>
        <dbReference type="SMART" id="SM00244"/>
    </source>
</evidence>
<dbReference type="Gene3D" id="6.10.250.2090">
    <property type="match status" value="1"/>
</dbReference>
<evidence type="ECO:0000256" key="2">
    <source>
        <dbReference type="SAM" id="MobiDB-lite"/>
    </source>
</evidence>
<dbReference type="PANTHER" id="PTHR10264:SF19">
    <property type="entry name" value="AT06885P-RELATED"/>
    <property type="match status" value="1"/>
</dbReference>
<dbReference type="InterPro" id="IPR001107">
    <property type="entry name" value="Band_7"/>
</dbReference>
<evidence type="ECO:0000313" key="5">
    <source>
        <dbReference type="Proteomes" id="UP000800094"/>
    </source>
</evidence>
<dbReference type="GeneID" id="54584481"/>
<dbReference type="SMART" id="SM00244">
    <property type="entry name" value="PHB"/>
    <property type="match status" value="1"/>
</dbReference>
<comment type="similarity">
    <text evidence="1">Belongs to the band 7/mec-2 family.</text>
</comment>
<name>A0A6A6I4Z4_9PLEO</name>
<dbReference type="GO" id="GO:0005886">
    <property type="term" value="C:plasma membrane"/>
    <property type="evidence" value="ECO:0007669"/>
    <property type="project" value="InterPro"/>
</dbReference>
<dbReference type="RefSeq" id="XP_033679664.1">
    <property type="nucleotide sequence ID" value="XM_033831151.1"/>
</dbReference>
<dbReference type="FunFam" id="3.30.479.30:FF:000004">
    <property type="entry name" value="Putative membrane protease family, stomatin"/>
    <property type="match status" value="1"/>
</dbReference>
<evidence type="ECO:0000313" key="4">
    <source>
        <dbReference type="EMBL" id="KAF2244660.1"/>
    </source>
</evidence>
<evidence type="ECO:0000256" key="1">
    <source>
        <dbReference type="ARBA" id="ARBA00008164"/>
    </source>
</evidence>
<dbReference type="AlphaFoldDB" id="A0A6A6I4Z4"/>
<feature type="domain" description="Band 7" evidence="3">
    <location>
        <begin position="79"/>
        <end position="236"/>
    </location>
</feature>
<dbReference type="GO" id="GO:0098552">
    <property type="term" value="C:side of membrane"/>
    <property type="evidence" value="ECO:0007669"/>
    <property type="project" value="UniProtKB-ARBA"/>
</dbReference>
<dbReference type="Pfam" id="PF01145">
    <property type="entry name" value="Band_7"/>
    <property type="match status" value="1"/>
</dbReference>
<keyword evidence="5" id="KW-1185">Reference proteome</keyword>
<dbReference type="PRINTS" id="PR00721">
    <property type="entry name" value="STOMATIN"/>
</dbReference>
<dbReference type="SUPFAM" id="SSF117892">
    <property type="entry name" value="Band 7/SPFH domain"/>
    <property type="match status" value="1"/>
</dbReference>
<dbReference type="Gene3D" id="3.30.479.30">
    <property type="entry name" value="Band 7 domain"/>
    <property type="match status" value="1"/>
</dbReference>
<organism evidence="4 5">
    <name type="scientific">Trematosphaeria pertusa</name>
    <dbReference type="NCBI Taxonomy" id="390896"/>
    <lineage>
        <taxon>Eukaryota</taxon>
        <taxon>Fungi</taxon>
        <taxon>Dikarya</taxon>
        <taxon>Ascomycota</taxon>
        <taxon>Pezizomycotina</taxon>
        <taxon>Dothideomycetes</taxon>
        <taxon>Pleosporomycetidae</taxon>
        <taxon>Pleosporales</taxon>
        <taxon>Massarineae</taxon>
        <taxon>Trematosphaeriaceae</taxon>
        <taxon>Trematosphaeria</taxon>
    </lineage>
</organism>
<sequence length="346" mass="37518">MSDTGKAPVNGAGSTRGRGDPIVKVQPPRREDLQPSYARVIKPDDDQGDGHGWYGAMINTLGDCIGTMGAIPCCIVCPNPYKNVSQGNVGLVTKFGRFARAVDPGLVKVNPLSENLIQVDVKIQIVEVPKQVCMTKDNVSLHLTSVIYYRITSPHTAAFGISNIRQALVERTQTTLRHVIGARVLQDVIERREEIAQSIREIIEETAAGWGVEVESMLIKDIIFSQELQDSLSMAAQSKRTGEAKVIAARAEVESAKLMRQAADILSSAPAMQIRYLEAMQSMAKTANSKVIFLPAQNQTVQSQLAEADKAGEGPSKYNADGAAHEYGINNPGFQSAINSNIIENM</sequence>
<proteinExistence type="inferred from homology"/>
<dbReference type="InterPro" id="IPR043202">
    <property type="entry name" value="Band-7_stomatin-like"/>
</dbReference>
<dbReference type="PANTHER" id="PTHR10264">
    <property type="entry name" value="BAND 7 PROTEIN-RELATED"/>
    <property type="match status" value="1"/>
</dbReference>